<protein>
    <recommendedName>
        <fullName evidence="4">HotDog ACOT-type domain-containing protein</fullName>
    </recommendedName>
</protein>
<evidence type="ECO:0000256" key="2">
    <source>
        <dbReference type="ARBA" id="ARBA00022801"/>
    </source>
</evidence>
<proteinExistence type="inferred from homology"/>
<dbReference type="OrthoDB" id="9791628at2"/>
<name>A0A0R1QKP9_9LACO</name>
<comment type="similarity">
    <text evidence="1">Belongs to the acyl coenzyme A hydrolase family.</text>
</comment>
<comment type="caution">
    <text evidence="5">The sequence shown here is derived from an EMBL/GenBank/DDBJ whole genome shotgun (WGS) entry which is preliminary data.</text>
</comment>
<dbReference type="GO" id="GO:0005829">
    <property type="term" value="C:cytosol"/>
    <property type="evidence" value="ECO:0007669"/>
    <property type="project" value="TreeGrafter"/>
</dbReference>
<dbReference type="GO" id="GO:0006637">
    <property type="term" value="P:acyl-CoA metabolic process"/>
    <property type="evidence" value="ECO:0007669"/>
    <property type="project" value="TreeGrafter"/>
</dbReference>
<dbReference type="InterPro" id="IPR029069">
    <property type="entry name" value="HotDog_dom_sf"/>
</dbReference>
<dbReference type="PANTHER" id="PTHR11049:SF24">
    <property type="entry name" value="CYTOSOLIC ACYL COENZYME A THIOESTER HYDROLASE"/>
    <property type="match status" value="1"/>
</dbReference>
<keyword evidence="6" id="KW-1185">Reference proteome</keyword>
<dbReference type="InterPro" id="IPR033120">
    <property type="entry name" value="HOTDOG_ACOT"/>
</dbReference>
<reference evidence="5 6" key="1">
    <citation type="journal article" date="2015" name="Genome Announc.">
        <title>Expanding the biotechnology potential of lactobacilli through comparative genomics of 213 strains and associated genera.</title>
        <authorList>
            <person name="Sun Z."/>
            <person name="Harris H.M."/>
            <person name="McCann A."/>
            <person name="Guo C."/>
            <person name="Argimon S."/>
            <person name="Zhang W."/>
            <person name="Yang X."/>
            <person name="Jeffery I.B."/>
            <person name="Cooney J.C."/>
            <person name="Kagawa T.F."/>
            <person name="Liu W."/>
            <person name="Song Y."/>
            <person name="Salvetti E."/>
            <person name="Wrobel A."/>
            <person name="Rasinkangas P."/>
            <person name="Parkhill J."/>
            <person name="Rea M.C."/>
            <person name="O'Sullivan O."/>
            <person name="Ritari J."/>
            <person name="Douillard F.P."/>
            <person name="Paul Ross R."/>
            <person name="Yang R."/>
            <person name="Briner A.E."/>
            <person name="Felis G.E."/>
            <person name="de Vos W.M."/>
            <person name="Barrangou R."/>
            <person name="Klaenhammer T.R."/>
            <person name="Caufield P.W."/>
            <person name="Cui Y."/>
            <person name="Zhang H."/>
            <person name="O'Toole P.W."/>
        </authorList>
    </citation>
    <scope>NUCLEOTIDE SEQUENCE [LARGE SCALE GENOMIC DNA]</scope>
    <source>
        <strain evidence="5 6">DSM 13343</strain>
    </source>
</reference>
<evidence type="ECO:0000259" key="4">
    <source>
        <dbReference type="PROSITE" id="PS51770"/>
    </source>
</evidence>
<evidence type="ECO:0000313" key="6">
    <source>
        <dbReference type="Proteomes" id="UP000051790"/>
    </source>
</evidence>
<accession>A0A0R1QKP9</accession>
<dbReference type="PANTHER" id="PTHR11049">
    <property type="entry name" value="ACYL COENZYME A THIOESTER HYDROLASE"/>
    <property type="match status" value="1"/>
</dbReference>
<organism evidence="5 6">
    <name type="scientific">Lacticaseibacillus manihotivorans DSM 13343 = JCM 12514</name>
    <dbReference type="NCBI Taxonomy" id="1423769"/>
    <lineage>
        <taxon>Bacteria</taxon>
        <taxon>Bacillati</taxon>
        <taxon>Bacillota</taxon>
        <taxon>Bacilli</taxon>
        <taxon>Lactobacillales</taxon>
        <taxon>Lactobacillaceae</taxon>
        <taxon>Lacticaseibacillus</taxon>
    </lineage>
</organism>
<dbReference type="Pfam" id="PF03061">
    <property type="entry name" value="4HBT"/>
    <property type="match status" value="1"/>
</dbReference>
<dbReference type="InterPro" id="IPR040170">
    <property type="entry name" value="Cytosol_ACT"/>
</dbReference>
<evidence type="ECO:0000256" key="3">
    <source>
        <dbReference type="PROSITE-ProRule" id="PRU01106"/>
    </source>
</evidence>
<feature type="domain" description="HotDog ACOT-type" evidence="4">
    <location>
        <begin position="4"/>
        <end position="116"/>
    </location>
</feature>
<dbReference type="PROSITE" id="PS51770">
    <property type="entry name" value="HOTDOG_ACOT"/>
    <property type="match status" value="1"/>
</dbReference>
<dbReference type="CDD" id="cd03442">
    <property type="entry name" value="BFIT_BACH"/>
    <property type="match status" value="1"/>
</dbReference>
<evidence type="ECO:0000256" key="1">
    <source>
        <dbReference type="ARBA" id="ARBA00010458"/>
    </source>
</evidence>
<dbReference type="Gene3D" id="3.10.129.10">
    <property type="entry name" value="Hotdog Thioesterase"/>
    <property type="match status" value="1"/>
</dbReference>
<evidence type="ECO:0000313" key="5">
    <source>
        <dbReference type="EMBL" id="KRL41555.1"/>
    </source>
</evidence>
<keyword evidence="2 3" id="KW-0378">Hydrolase</keyword>
<dbReference type="RefSeq" id="WP_056964722.1">
    <property type="nucleotide sequence ID" value="NZ_AZEU01000248.1"/>
</dbReference>
<dbReference type="PATRIC" id="fig|1423769.4.peg.2337"/>
<dbReference type="SUPFAM" id="SSF54637">
    <property type="entry name" value="Thioesterase/thiol ester dehydrase-isomerase"/>
    <property type="match status" value="1"/>
</dbReference>
<dbReference type="AlphaFoldDB" id="A0A0R1QKP9"/>
<dbReference type="Proteomes" id="UP000051790">
    <property type="component" value="Unassembled WGS sequence"/>
</dbReference>
<dbReference type="EMBL" id="AZEU01000248">
    <property type="protein sequence ID" value="KRL41555.1"/>
    <property type="molecule type" value="Genomic_DNA"/>
</dbReference>
<dbReference type="InterPro" id="IPR006683">
    <property type="entry name" value="Thioestr_dom"/>
</dbReference>
<gene>
    <name evidence="5" type="ORF">FD01_GL002176</name>
</gene>
<dbReference type="GO" id="GO:0052816">
    <property type="term" value="F:long-chain fatty acyl-CoA hydrolase activity"/>
    <property type="evidence" value="ECO:0007669"/>
    <property type="project" value="TreeGrafter"/>
</dbReference>
<sequence>MKMSETVAITTHRVFQGQMNEHDSLFGGQTLSWLDENASISAHRFSRRQLVTGSVDSMVYVNPVEIGHALMYASVITGVGKKSLEVFTKMIGEDLDTGRRYLAAYAFTTFVSMNSDPLPTLEADVEEGQKLAAGYATRRAENKRRLKSMPDVSLDVVPY</sequence>
<dbReference type="GO" id="GO:0009062">
    <property type="term" value="P:fatty acid catabolic process"/>
    <property type="evidence" value="ECO:0007669"/>
    <property type="project" value="TreeGrafter"/>
</dbReference>